<reference evidence="15 16" key="1">
    <citation type="submission" date="2020-04" db="EMBL/GenBank/DDBJ databases">
        <authorList>
            <person name="Alioto T."/>
            <person name="Alioto T."/>
            <person name="Gomez Garrido J."/>
        </authorList>
    </citation>
    <scope>NUCLEOTIDE SEQUENCE [LARGE SCALE GENOMIC DNA]</scope>
</reference>
<evidence type="ECO:0000256" key="10">
    <source>
        <dbReference type="ARBA" id="ARBA00023128"/>
    </source>
</evidence>
<dbReference type="GO" id="GO:0006627">
    <property type="term" value="P:protein processing involved in protein targeting to mitochondrion"/>
    <property type="evidence" value="ECO:0007669"/>
    <property type="project" value="InterPro"/>
</dbReference>
<dbReference type="GO" id="GO:0042720">
    <property type="term" value="C:mitochondrial inner membrane peptidase complex"/>
    <property type="evidence" value="ECO:0007669"/>
    <property type="project" value="InterPro"/>
</dbReference>
<comment type="caution">
    <text evidence="15">The sequence shown here is derived from an EMBL/GenBank/DDBJ whole genome shotgun (WGS) entry which is preliminary data.</text>
</comment>
<dbReference type="PRINTS" id="PR00727">
    <property type="entry name" value="LEADERPTASE"/>
</dbReference>
<dbReference type="PANTHER" id="PTHR46041:SF2">
    <property type="entry name" value="MITOCHONDRIAL INNER MEMBRANE PROTEASE SUBUNIT 2"/>
    <property type="match status" value="1"/>
</dbReference>
<dbReference type="AlphaFoldDB" id="A0A8S1CBQ6"/>
<evidence type="ECO:0000256" key="1">
    <source>
        <dbReference type="ARBA" id="ARBA00004434"/>
    </source>
</evidence>
<evidence type="ECO:0000256" key="3">
    <source>
        <dbReference type="ARBA" id="ARBA00011805"/>
    </source>
</evidence>
<evidence type="ECO:0000256" key="11">
    <source>
        <dbReference type="ARBA" id="ARBA00023136"/>
    </source>
</evidence>
<dbReference type="InterPro" id="IPR019756">
    <property type="entry name" value="Pept_S26A_signal_pept_1_Ser-AS"/>
</dbReference>
<protein>
    <recommendedName>
        <fullName evidence="4">Mitochondrial inner membrane protease subunit 2</fullName>
    </recommendedName>
    <alternativeName>
        <fullName evidence="12">IMP2-like protein</fullName>
    </alternativeName>
</protein>
<dbReference type="GO" id="GO:0004252">
    <property type="term" value="F:serine-type endopeptidase activity"/>
    <property type="evidence" value="ECO:0007669"/>
    <property type="project" value="InterPro"/>
</dbReference>
<evidence type="ECO:0000256" key="7">
    <source>
        <dbReference type="ARBA" id="ARBA00022792"/>
    </source>
</evidence>
<dbReference type="Gene3D" id="2.10.109.10">
    <property type="entry name" value="Umud Fragment, subunit A"/>
    <property type="match status" value="1"/>
</dbReference>
<evidence type="ECO:0000256" key="4">
    <source>
        <dbReference type="ARBA" id="ARBA00013650"/>
    </source>
</evidence>
<keyword evidence="9" id="KW-1133">Transmembrane helix</keyword>
<evidence type="ECO:0000256" key="13">
    <source>
        <dbReference type="PIRSR" id="PIRSR600223-1"/>
    </source>
</evidence>
<feature type="active site" evidence="13">
    <location>
        <position position="35"/>
    </location>
</feature>
<dbReference type="InterPro" id="IPR000223">
    <property type="entry name" value="Pept_S26A_signal_pept_1"/>
</dbReference>
<proteinExistence type="inferred from homology"/>
<keyword evidence="7" id="KW-0999">Mitochondrion inner membrane</keyword>
<evidence type="ECO:0000256" key="2">
    <source>
        <dbReference type="ARBA" id="ARBA00007066"/>
    </source>
</evidence>
<keyword evidence="5" id="KW-0645">Protease</keyword>
<evidence type="ECO:0000256" key="12">
    <source>
        <dbReference type="ARBA" id="ARBA00032718"/>
    </source>
</evidence>
<dbReference type="InterPro" id="IPR037730">
    <property type="entry name" value="IMP2"/>
</dbReference>
<dbReference type="Pfam" id="PF10502">
    <property type="entry name" value="Peptidase_S26"/>
    <property type="match status" value="2"/>
</dbReference>
<keyword evidence="6" id="KW-0812">Transmembrane</keyword>
<dbReference type="InterPro" id="IPR036286">
    <property type="entry name" value="LexA/Signal_pep-like_sf"/>
</dbReference>
<evidence type="ECO:0000256" key="8">
    <source>
        <dbReference type="ARBA" id="ARBA00022801"/>
    </source>
</evidence>
<dbReference type="CDD" id="cd06530">
    <property type="entry name" value="S26_SPase_I"/>
    <property type="match status" value="1"/>
</dbReference>
<dbReference type="FunFam" id="2.10.109.10:FF:000005">
    <property type="entry name" value="Mitochondrial inner membrane protease subunit"/>
    <property type="match status" value="1"/>
</dbReference>
<dbReference type="OrthoDB" id="9996127at2759"/>
<dbReference type="PROSITE" id="PS00501">
    <property type="entry name" value="SPASE_I_1"/>
    <property type="match status" value="1"/>
</dbReference>
<dbReference type="InterPro" id="IPR019533">
    <property type="entry name" value="Peptidase_S26"/>
</dbReference>
<dbReference type="GO" id="GO:0006465">
    <property type="term" value="P:signal peptide processing"/>
    <property type="evidence" value="ECO:0007669"/>
    <property type="project" value="InterPro"/>
</dbReference>
<evidence type="ECO:0000256" key="6">
    <source>
        <dbReference type="ARBA" id="ARBA00022692"/>
    </source>
</evidence>
<evidence type="ECO:0000256" key="5">
    <source>
        <dbReference type="ARBA" id="ARBA00022670"/>
    </source>
</evidence>
<comment type="subunit">
    <text evidence="3">Heterodimer of 2 subunits, IMMPL1 and IMMPL2.</text>
</comment>
<dbReference type="SUPFAM" id="SSF51306">
    <property type="entry name" value="LexA/Signal peptidase"/>
    <property type="match status" value="1"/>
</dbReference>
<accession>A0A8S1CBQ6</accession>
<evidence type="ECO:0000259" key="14">
    <source>
        <dbReference type="Pfam" id="PF10502"/>
    </source>
</evidence>
<keyword evidence="10" id="KW-0496">Mitochondrion</keyword>
<comment type="similarity">
    <text evidence="2">Belongs to the peptidase S26 family. IMP2 subfamily.</text>
</comment>
<gene>
    <name evidence="15" type="ORF">CLODIP_2_CD05570</name>
</gene>
<keyword evidence="11" id="KW-0472">Membrane</keyword>
<evidence type="ECO:0000256" key="9">
    <source>
        <dbReference type="ARBA" id="ARBA00022989"/>
    </source>
</evidence>
<evidence type="ECO:0000313" key="15">
    <source>
        <dbReference type="EMBL" id="CAB3365516.1"/>
    </source>
</evidence>
<feature type="active site" evidence="13">
    <location>
        <position position="84"/>
    </location>
</feature>
<feature type="domain" description="Peptidase S26" evidence="14">
    <location>
        <begin position="105"/>
        <end position="144"/>
    </location>
</feature>
<dbReference type="EMBL" id="CADEPI010000021">
    <property type="protein sequence ID" value="CAB3365516.1"/>
    <property type="molecule type" value="Genomic_DNA"/>
</dbReference>
<feature type="domain" description="Peptidase S26" evidence="14">
    <location>
        <begin position="17"/>
        <end position="97"/>
    </location>
</feature>
<organism evidence="15 16">
    <name type="scientific">Cloeon dipterum</name>
    <dbReference type="NCBI Taxonomy" id="197152"/>
    <lineage>
        <taxon>Eukaryota</taxon>
        <taxon>Metazoa</taxon>
        <taxon>Ecdysozoa</taxon>
        <taxon>Arthropoda</taxon>
        <taxon>Hexapoda</taxon>
        <taxon>Insecta</taxon>
        <taxon>Pterygota</taxon>
        <taxon>Palaeoptera</taxon>
        <taxon>Ephemeroptera</taxon>
        <taxon>Pisciforma</taxon>
        <taxon>Baetidae</taxon>
        <taxon>Cloeon</taxon>
    </lineage>
</organism>
<evidence type="ECO:0000313" key="16">
    <source>
        <dbReference type="Proteomes" id="UP000494165"/>
    </source>
</evidence>
<dbReference type="PANTHER" id="PTHR46041">
    <property type="entry name" value="MITOCHONDRIAL INNER MEMBRANE PROTEASE SUBUNIT 2"/>
    <property type="match status" value="1"/>
</dbReference>
<keyword evidence="8" id="KW-0378">Hydrolase</keyword>
<keyword evidence="16" id="KW-1185">Reference proteome</keyword>
<comment type="subcellular location">
    <subcellularLocation>
        <location evidence="1">Mitochondrion inner membrane</location>
        <topology evidence="1">Single-pass membrane protein</topology>
    </subcellularLocation>
</comment>
<sequence length="164" mass="17959">MFLRSGLIRSLLVGIPIGVTFFDSIGYVARVEGVSMQPTLNPADSEGSSDFVYLDRLPLRNFCIDRGDVVSLISPKNPSEVLIKRVVGLEGDLVVTKRYKKPLVRVPKGHCWVEGDNAGRSLDSNEFGPVSLGLLTAKATFILWPLSRFQNLSSADVPAAIYSY</sequence>
<name>A0A8S1CBQ6_9INSE</name>
<dbReference type="Proteomes" id="UP000494165">
    <property type="component" value="Unassembled WGS sequence"/>
</dbReference>